<evidence type="ECO:0000313" key="3">
    <source>
        <dbReference type="EMBL" id="BAK37030.1"/>
    </source>
</evidence>
<feature type="signal peptide" evidence="2">
    <location>
        <begin position="1"/>
        <end position="20"/>
    </location>
</feature>
<name>F5XR08_MICPN</name>
<gene>
    <name evidence="3" type="ordered locus">MLP_40160</name>
</gene>
<evidence type="ECO:0000256" key="1">
    <source>
        <dbReference type="SAM" id="MobiDB-lite"/>
    </source>
</evidence>
<feature type="region of interest" description="Disordered" evidence="1">
    <location>
        <begin position="36"/>
        <end position="60"/>
    </location>
</feature>
<dbReference type="OrthoDB" id="5146838at2"/>
<keyword evidence="2" id="KW-0732">Signal</keyword>
<dbReference type="eggNOG" id="COG4884">
    <property type="taxonomic scope" value="Bacteria"/>
</dbReference>
<dbReference type="AlphaFoldDB" id="F5XR08"/>
<protein>
    <recommendedName>
        <fullName evidence="5">Lipoprotein</fullName>
    </recommendedName>
</protein>
<dbReference type="KEGG" id="mph:MLP_40160"/>
<dbReference type="RefSeq" id="WP_013864872.1">
    <property type="nucleotide sequence ID" value="NC_015635.1"/>
</dbReference>
<dbReference type="HOGENOM" id="CLU_1376789_0_0_11"/>
<dbReference type="Proteomes" id="UP000007947">
    <property type="component" value="Chromosome"/>
</dbReference>
<organism evidence="3 4">
    <name type="scientific">Microlunatus phosphovorus (strain ATCC 700054 / DSM 10555 / JCM 9379 / NBRC 101784 / NCIMB 13414 / VKM Ac-1990 / NM-1)</name>
    <dbReference type="NCBI Taxonomy" id="1032480"/>
    <lineage>
        <taxon>Bacteria</taxon>
        <taxon>Bacillati</taxon>
        <taxon>Actinomycetota</taxon>
        <taxon>Actinomycetes</taxon>
        <taxon>Propionibacteriales</taxon>
        <taxon>Propionibacteriaceae</taxon>
        <taxon>Microlunatus</taxon>
    </lineage>
</organism>
<evidence type="ECO:0000256" key="2">
    <source>
        <dbReference type="SAM" id="SignalP"/>
    </source>
</evidence>
<evidence type="ECO:0008006" key="5">
    <source>
        <dbReference type="Google" id="ProtNLM"/>
    </source>
</evidence>
<feature type="chain" id="PRO_5003329344" description="Lipoprotein" evidence="2">
    <location>
        <begin position="21"/>
        <end position="198"/>
    </location>
</feature>
<evidence type="ECO:0000313" key="4">
    <source>
        <dbReference type="Proteomes" id="UP000007947"/>
    </source>
</evidence>
<proteinExistence type="predicted"/>
<dbReference type="EMBL" id="AP012204">
    <property type="protein sequence ID" value="BAK37030.1"/>
    <property type="molecule type" value="Genomic_DNA"/>
</dbReference>
<feature type="compositionally biased region" description="Low complexity" evidence="1">
    <location>
        <begin position="37"/>
        <end position="49"/>
    </location>
</feature>
<accession>F5XR08</accession>
<reference evidence="3 4" key="1">
    <citation type="submission" date="2011-05" db="EMBL/GenBank/DDBJ databases">
        <title>Whole genome sequence of Microlunatus phosphovorus NM-1.</title>
        <authorList>
            <person name="Hosoyama A."/>
            <person name="Sasaki K."/>
            <person name="Harada T."/>
            <person name="Igarashi R."/>
            <person name="Kawakoshi A."/>
            <person name="Sasagawa M."/>
            <person name="Fukada J."/>
            <person name="Nakamura S."/>
            <person name="Katano Y."/>
            <person name="Hanada S."/>
            <person name="Kamagata Y."/>
            <person name="Nakamura N."/>
            <person name="Yamazaki S."/>
            <person name="Fujita N."/>
        </authorList>
    </citation>
    <scope>NUCLEOTIDE SEQUENCE [LARGE SCALE GENOMIC DNA]</scope>
    <source>
        <strain evidence="4">ATCC 700054 / DSM 10555 / JCM 9379 / NBRC 101784 / NCIMB 13414 / VKM Ac-1990 / NM-1</strain>
    </source>
</reference>
<sequence>MLGRLKPLVAVIVLFAASCAAPGTLIPGIPAPGGGPAPSVSIPSDAADQPTPPADPPEAEFPAPHKIFVAHFTDPLYADQVEEFAPFGSDEGSDTLWYWGTRRAELTTCTTLRWMFEQDDPAAALGDPQSNGPDVDGFIIGTGFALILFTGHIDTEGKDLVLDALQRTYSYYADANPRESAVMVRDLERFPATDCVKP</sequence>
<keyword evidence="4" id="KW-1185">Reference proteome</keyword>
<dbReference type="PROSITE" id="PS51257">
    <property type="entry name" value="PROKAR_LIPOPROTEIN"/>
    <property type="match status" value="1"/>
</dbReference>